<dbReference type="Proteomes" id="UP000298030">
    <property type="component" value="Unassembled WGS sequence"/>
</dbReference>
<dbReference type="Pfam" id="PF00743">
    <property type="entry name" value="FMO-like"/>
    <property type="match status" value="1"/>
</dbReference>
<sequence length="519" mass="58836">MVHLLKSIWLLVSSLHIPGLTPIHDTPAQPQTPKSIAVIGAGSAGIAVLKAFQDLPLEIRASWNITLYEQREDVAGVWLPDPRPASPPAIPYTPLYPLLRTNTPVPMMTYPDFPFTPGTPLYPSHHHLLAYHQRYASHHDLSHYIRFQHKVLTTSWVGNPEEGFWDITLRDSRNRTLRAMADHLIVASGNNHLPRTPSWRGQEEWVEAGNGRREILHSVYYREAERYANRTLLIIGAGASGSDAAVQTVGLTRRSYISVRHQVDLPPGSDNVLKKPAVSHFTRDGIHFADAFLLATGYEQRKPFLESGGALTYDPSAHSNSSSTSRGGKLVTNSYYIFPLHQHIFSLSTQYPVDVLAFVGLPTRIANCPSDLAQGLYVAQVIAKPWILPSRDNLLKELAEREDNTRKTGLDPYVIGHAMLPDRASSSDYQDELVDFLKHKKAIPDDGHPFVEEWRRLIWTYDYLKRGWKRIEALGESEKWVKDVKTEEEWADLMYRVNAWQEEWEKENGVPFIDDLLHS</sequence>
<keyword evidence="5" id="KW-0560">Oxidoreductase</keyword>
<dbReference type="PRINTS" id="PR00370">
    <property type="entry name" value="FMOXYGENASE"/>
</dbReference>
<dbReference type="AlphaFoldDB" id="A0A4Y7TLV2"/>
<keyword evidence="7" id="KW-0503">Monooxygenase</keyword>
<evidence type="ECO:0000256" key="2">
    <source>
        <dbReference type="ARBA" id="ARBA00022630"/>
    </source>
</evidence>
<keyword evidence="3" id="KW-0274">FAD</keyword>
<dbReference type="SUPFAM" id="SSF51905">
    <property type="entry name" value="FAD/NAD(P)-binding domain"/>
    <property type="match status" value="2"/>
</dbReference>
<dbReference type="InterPro" id="IPR036188">
    <property type="entry name" value="FAD/NAD-bd_sf"/>
</dbReference>
<evidence type="ECO:0000256" key="3">
    <source>
        <dbReference type="ARBA" id="ARBA00022827"/>
    </source>
</evidence>
<dbReference type="GO" id="GO:0050660">
    <property type="term" value="F:flavin adenine dinucleotide binding"/>
    <property type="evidence" value="ECO:0007669"/>
    <property type="project" value="InterPro"/>
</dbReference>
<keyword evidence="4" id="KW-0521">NADP</keyword>
<dbReference type="GO" id="GO:0004499">
    <property type="term" value="F:N,N-dimethylaniline monooxygenase activity"/>
    <property type="evidence" value="ECO:0007669"/>
    <property type="project" value="InterPro"/>
</dbReference>
<feature type="signal peptide" evidence="6">
    <location>
        <begin position="1"/>
        <end position="22"/>
    </location>
</feature>
<evidence type="ECO:0000313" key="7">
    <source>
        <dbReference type="EMBL" id="TEB35166.1"/>
    </source>
</evidence>
<protein>
    <submittedName>
        <fullName evidence="7">Dimethylaniline monooxygenase</fullName>
    </submittedName>
</protein>
<keyword evidence="2" id="KW-0285">Flavoprotein</keyword>
<dbReference type="EMBL" id="QPFP01000008">
    <property type="protein sequence ID" value="TEB35166.1"/>
    <property type="molecule type" value="Genomic_DNA"/>
</dbReference>
<dbReference type="GO" id="GO:0050661">
    <property type="term" value="F:NADP binding"/>
    <property type="evidence" value="ECO:0007669"/>
    <property type="project" value="InterPro"/>
</dbReference>
<dbReference type="STRING" id="71717.A0A4Y7TLV2"/>
<gene>
    <name evidence="7" type="ORF">FA13DRAFT_1707286</name>
</gene>
<comment type="caution">
    <text evidence="7">The sequence shown here is derived from an EMBL/GenBank/DDBJ whole genome shotgun (WGS) entry which is preliminary data.</text>
</comment>
<comment type="similarity">
    <text evidence="1">Belongs to the FMO family.</text>
</comment>
<evidence type="ECO:0000313" key="8">
    <source>
        <dbReference type="Proteomes" id="UP000298030"/>
    </source>
</evidence>
<name>A0A4Y7TLV2_COPMI</name>
<organism evidence="7 8">
    <name type="scientific">Coprinellus micaceus</name>
    <name type="common">Glistening ink-cap mushroom</name>
    <name type="synonym">Coprinus micaceus</name>
    <dbReference type="NCBI Taxonomy" id="71717"/>
    <lineage>
        <taxon>Eukaryota</taxon>
        <taxon>Fungi</taxon>
        <taxon>Dikarya</taxon>
        <taxon>Basidiomycota</taxon>
        <taxon>Agaricomycotina</taxon>
        <taxon>Agaricomycetes</taxon>
        <taxon>Agaricomycetidae</taxon>
        <taxon>Agaricales</taxon>
        <taxon>Agaricineae</taxon>
        <taxon>Psathyrellaceae</taxon>
        <taxon>Coprinellus</taxon>
    </lineage>
</organism>
<feature type="chain" id="PRO_5021313977" evidence="6">
    <location>
        <begin position="23"/>
        <end position="519"/>
    </location>
</feature>
<dbReference type="PANTHER" id="PTHR23023">
    <property type="entry name" value="DIMETHYLANILINE MONOOXYGENASE"/>
    <property type="match status" value="1"/>
</dbReference>
<dbReference type="Gene3D" id="3.50.50.60">
    <property type="entry name" value="FAD/NAD(P)-binding domain"/>
    <property type="match status" value="3"/>
</dbReference>
<evidence type="ECO:0000256" key="1">
    <source>
        <dbReference type="ARBA" id="ARBA00009183"/>
    </source>
</evidence>
<evidence type="ECO:0000256" key="5">
    <source>
        <dbReference type="ARBA" id="ARBA00023002"/>
    </source>
</evidence>
<dbReference type="InterPro" id="IPR050346">
    <property type="entry name" value="FMO-like"/>
</dbReference>
<proteinExistence type="inferred from homology"/>
<dbReference type="InterPro" id="IPR000960">
    <property type="entry name" value="Flavin_mOase"/>
</dbReference>
<keyword evidence="8" id="KW-1185">Reference proteome</keyword>
<reference evidence="7 8" key="1">
    <citation type="journal article" date="2019" name="Nat. Ecol. Evol.">
        <title>Megaphylogeny resolves global patterns of mushroom evolution.</title>
        <authorList>
            <person name="Varga T."/>
            <person name="Krizsan K."/>
            <person name="Foldi C."/>
            <person name="Dima B."/>
            <person name="Sanchez-Garcia M."/>
            <person name="Sanchez-Ramirez S."/>
            <person name="Szollosi G.J."/>
            <person name="Szarkandi J.G."/>
            <person name="Papp V."/>
            <person name="Albert L."/>
            <person name="Andreopoulos W."/>
            <person name="Angelini C."/>
            <person name="Antonin V."/>
            <person name="Barry K.W."/>
            <person name="Bougher N.L."/>
            <person name="Buchanan P."/>
            <person name="Buyck B."/>
            <person name="Bense V."/>
            <person name="Catcheside P."/>
            <person name="Chovatia M."/>
            <person name="Cooper J."/>
            <person name="Damon W."/>
            <person name="Desjardin D."/>
            <person name="Finy P."/>
            <person name="Geml J."/>
            <person name="Haridas S."/>
            <person name="Hughes K."/>
            <person name="Justo A."/>
            <person name="Karasinski D."/>
            <person name="Kautmanova I."/>
            <person name="Kiss B."/>
            <person name="Kocsube S."/>
            <person name="Kotiranta H."/>
            <person name="LaButti K.M."/>
            <person name="Lechner B.E."/>
            <person name="Liimatainen K."/>
            <person name="Lipzen A."/>
            <person name="Lukacs Z."/>
            <person name="Mihaltcheva S."/>
            <person name="Morgado L.N."/>
            <person name="Niskanen T."/>
            <person name="Noordeloos M.E."/>
            <person name="Ohm R.A."/>
            <person name="Ortiz-Santana B."/>
            <person name="Ovrebo C."/>
            <person name="Racz N."/>
            <person name="Riley R."/>
            <person name="Savchenko A."/>
            <person name="Shiryaev A."/>
            <person name="Soop K."/>
            <person name="Spirin V."/>
            <person name="Szebenyi C."/>
            <person name="Tomsovsky M."/>
            <person name="Tulloss R.E."/>
            <person name="Uehling J."/>
            <person name="Grigoriev I.V."/>
            <person name="Vagvolgyi C."/>
            <person name="Papp T."/>
            <person name="Martin F.M."/>
            <person name="Miettinen O."/>
            <person name="Hibbett D.S."/>
            <person name="Nagy L.G."/>
        </authorList>
    </citation>
    <scope>NUCLEOTIDE SEQUENCE [LARGE SCALE GENOMIC DNA]</scope>
    <source>
        <strain evidence="7 8">FP101781</strain>
    </source>
</reference>
<evidence type="ECO:0000256" key="6">
    <source>
        <dbReference type="SAM" id="SignalP"/>
    </source>
</evidence>
<dbReference type="OrthoDB" id="66881at2759"/>
<keyword evidence="6" id="KW-0732">Signal</keyword>
<accession>A0A4Y7TLV2</accession>
<dbReference type="InterPro" id="IPR020946">
    <property type="entry name" value="Flavin_mOase-like"/>
</dbReference>
<evidence type="ECO:0000256" key="4">
    <source>
        <dbReference type="ARBA" id="ARBA00022857"/>
    </source>
</evidence>